<proteinExistence type="inferred from homology"/>
<comment type="caution">
    <text evidence="15">The sequence shown here is derived from an EMBL/GenBank/DDBJ whole genome shotgun (WGS) entry which is preliminary data.</text>
</comment>
<comment type="subcellular location">
    <subcellularLocation>
        <location evidence="2">Nucleus</location>
    </subcellularLocation>
</comment>
<dbReference type="PIRSF" id="PIRSF038120">
    <property type="entry name" value="Ubiquitinyl_hydrolase_UCH37"/>
    <property type="match status" value="1"/>
</dbReference>
<dbReference type="SUPFAM" id="SSF54001">
    <property type="entry name" value="Cysteine proteinases"/>
    <property type="match status" value="1"/>
</dbReference>
<evidence type="ECO:0000256" key="12">
    <source>
        <dbReference type="PROSITE-ProRule" id="PRU01393"/>
    </source>
</evidence>
<dbReference type="Proteomes" id="UP001314263">
    <property type="component" value="Unassembled WGS sequence"/>
</dbReference>
<keyword evidence="7 9" id="KW-0788">Thiol protease</keyword>
<keyword evidence="4 9" id="KW-0645">Protease</keyword>
<dbReference type="InterPro" id="IPR017390">
    <property type="entry name" value="Ubiquitinyl_hydrolase_UCH37"/>
</dbReference>
<evidence type="ECO:0000256" key="7">
    <source>
        <dbReference type="ARBA" id="ARBA00022807"/>
    </source>
</evidence>
<dbReference type="GO" id="GO:0005737">
    <property type="term" value="C:cytoplasm"/>
    <property type="evidence" value="ECO:0007669"/>
    <property type="project" value="TreeGrafter"/>
</dbReference>
<comment type="catalytic activity">
    <reaction evidence="1 9 12 13">
        <text>Thiol-dependent hydrolysis of ester, thioester, amide, peptide and isopeptide bonds formed by the C-terminal Gly of ubiquitin (a 76-residue protein attached to proteins as an intracellular targeting signal).</text>
        <dbReference type="EC" id="3.4.19.12"/>
    </reaction>
</comment>
<feature type="active site" description="Nucleophile" evidence="10 12">
    <location>
        <position position="87"/>
    </location>
</feature>
<organism evidence="15 16">
    <name type="scientific">Coccomyxa viridis</name>
    <dbReference type="NCBI Taxonomy" id="1274662"/>
    <lineage>
        <taxon>Eukaryota</taxon>
        <taxon>Viridiplantae</taxon>
        <taxon>Chlorophyta</taxon>
        <taxon>core chlorophytes</taxon>
        <taxon>Trebouxiophyceae</taxon>
        <taxon>Trebouxiophyceae incertae sedis</taxon>
        <taxon>Coccomyxaceae</taxon>
        <taxon>Coccomyxa</taxon>
    </lineage>
</organism>
<dbReference type="InterPro" id="IPR036959">
    <property type="entry name" value="Peptidase_C12_UCH_sf"/>
</dbReference>
<evidence type="ECO:0000313" key="15">
    <source>
        <dbReference type="EMBL" id="CAK0782899.1"/>
    </source>
</evidence>
<dbReference type="GO" id="GO:0006511">
    <property type="term" value="P:ubiquitin-dependent protein catabolic process"/>
    <property type="evidence" value="ECO:0007669"/>
    <property type="project" value="UniProtKB-UniRule"/>
</dbReference>
<dbReference type="InterPro" id="IPR038765">
    <property type="entry name" value="Papain-like_cys_pep_sf"/>
</dbReference>
<dbReference type="CDD" id="cd09617">
    <property type="entry name" value="Peptidase_C12_UCH37_BAP1"/>
    <property type="match status" value="1"/>
</dbReference>
<dbReference type="GO" id="GO:0005634">
    <property type="term" value="C:nucleus"/>
    <property type="evidence" value="ECO:0007669"/>
    <property type="project" value="UniProtKB-SubCell"/>
</dbReference>
<dbReference type="PROSITE" id="PS52048">
    <property type="entry name" value="UCH_DOMAIN"/>
    <property type="match status" value="1"/>
</dbReference>
<feature type="active site" description="Proton donor" evidence="10 12">
    <location>
        <position position="162"/>
    </location>
</feature>
<keyword evidence="6 9" id="KW-0378">Hydrolase</keyword>
<sequence length="330" mass="37771">MAEGDSWTTIESDPGVFTELMTEMGVQGVQMEELWSLSQESLQALSPVYGLIFLFKWQSERDDRPALEHADYHGKIFFAKQVINNACATQAILSVLLNRPQLHLGPELTSLREFTADFTPDMRGLAISNSESIRRVHNSFHPPQPIVPEESRMAEKDDEVYHFISYLPIDGHLYELDGLKPGPLRLCEATEEDWLQKASAIIQSRLERYAQSEIRFNLMAVIRDRRNVYREQLAMLQTQHSSPGAADCVAVDSEGGRERQISSKEDVESETMRVQEALHQETAKFKRWHAENIRRKTNYVPLIFNFLKVLAEKNQLGGLVERAKKLQAEK</sequence>
<feature type="site" description="Important for enzyme activity" evidence="11 12">
    <location>
        <position position="177"/>
    </location>
</feature>
<evidence type="ECO:0000313" key="16">
    <source>
        <dbReference type="Proteomes" id="UP001314263"/>
    </source>
</evidence>
<feature type="site" description="Transition state stabilizer" evidence="12">
    <location>
        <position position="81"/>
    </location>
</feature>
<dbReference type="GO" id="GO:0016579">
    <property type="term" value="P:protein deubiquitination"/>
    <property type="evidence" value="ECO:0007669"/>
    <property type="project" value="InterPro"/>
</dbReference>
<keyword evidence="16" id="KW-1185">Reference proteome</keyword>
<evidence type="ECO:0000256" key="3">
    <source>
        <dbReference type="ARBA" id="ARBA00009326"/>
    </source>
</evidence>
<evidence type="ECO:0000256" key="2">
    <source>
        <dbReference type="ARBA" id="ARBA00004123"/>
    </source>
</evidence>
<dbReference type="InterPro" id="IPR001578">
    <property type="entry name" value="Peptidase_C12_UCH"/>
</dbReference>
<dbReference type="Gene3D" id="3.40.532.10">
    <property type="entry name" value="Peptidase C12, ubiquitin carboxyl-terminal hydrolase"/>
    <property type="match status" value="1"/>
</dbReference>
<gene>
    <name evidence="15" type="ORF">CVIRNUC_006094</name>
</gene>
<dbReference type="Pfam" id="PF18031">
    <property type="entry name" value="UCH_C"/>
    <property type="match status" value="1"/>
</dbReference>
<dbReference type="InterPro" id="IPR041507">
    <property type="entry name" value="UCH_C"/>
</dbReference>
<evidence type="ECO:0000256" key="1">
    <source>
        <dbReference type="ARBA" id="ARBA00000707"/>
    </source>
</evidence>
<accession>A0AAV1IAC7</accession>
<evidence type="ECO:0000256" key="9">
    <source>
        <dbReference type="PIRNR" id="PIRNR038120"/>
    </source>
</evidence>
<name>A0AAV1IAC7_9CHLO</name>
<evidence type="ECO:0000256" key="11">
    <source>
        <dbReference type="PIRSR" id="PIRSR038120-2"/>
    </source>
</evidence>
<keyword evidence="8" id="KW-0539">Nucleus</keyword>
<protein>
    <recommendedName>
        <fullName evidence="9 13">Ubiquitin carboxyl-terminal hydrolase</fullName>
        <ecNumber evidence="9 13">3.4.19.12</ecNumber>
    </recommendedName>
</protein>
<evidence type="ECO:0000259" key="14">
    <source>
        <dbReference type="PROSITE" id="PS52048"/>
    </source>
</evidence>
<dbReference type="PRINTS" id="PR00707">
    <property type="entry name" value="UBCTHYDRLASE"/>
</dbReference>
<dbReference type="FunFam" id="3.40.532.10:FF:000003">
    <property type="entry name" value="Ubiquitin carboxyl-terminal hydrolase"/>
    <property type="match status" value="1"/>
</dbReference>
<dbReference type="AlphaFoldDB" id="A0AAV1IAC7"/>
<evidence type="ECO:0000256" key="6">
    <source>
        <dbReference type="ARBA" id="ARBA00022801"/>
    </source>
</evidence>
<evidence type="ECO:0000256" key="8">
    <source>
        <dbReference type="ARBA" id="ARBA00023242"/>
    </source>
</evidence>
<dbReference type="GO" id="GO:0004843">
    <property type="term" value="F:cysteine-type deubiquitinase activity"/>
    <property type="evidence" value="ECO:0007669"/>
    <property type="project" value="UniProtKB-UniRule"/>
</dbReference>
<evidence type="ECO:0000256" key="10">
    <source>
        <dbReference type="PIRSR" id="PIRSR038120-1"/>
    </source>
</evidence>
<feature type="domain" description="UCH catalytic" evidence="14">
    <location>
        <begin position="6"/>
        <end position="223"/>
    </location>
</feature>
<reference evidence="15 16" key="1">
    <citation type="submission" date="2023-10" db="EMBL/GenBank/DDBJ databases">
        <authorList>
            <person name="Maclean D."/>
            <person name="Macfadyen A."/>
        </authorList>
    </citation>
    <scope>NUCLEOTIDE SEQUENCE [LARGE SCALE GENOMIC DNA]</scope>
</reference>
<dbReference type="EMBL" id="CAUYUE010000007">
    <property type="protein sequence ID" value="CAK0782899.1"/>
    <property type="molecule type" value="Genomic_DNA"/>
</dbReference>
<comment type="similarity">
    <text evidence="3 9 12 13">Belongs to the peptidase C12 family.</text>
</comment>
<dbReference type="EC" id="3.4.19.12" evidence="9 13"/>
<dbReference type="Pfam" id="PF01088">
    <property type="entry name" value="Peptidase_C12"/>
    <property type="match status" value="1"/>
</dbReference>
<evidence type="ECO:0000256" key="13">
    <source>
        <dbReference type="RuleBase" id="RU361215"/>
    </source>
</evidence>
<keyword evidence="5 9" id="KW-0833">Ubl conjugation pathway</keyword>
<dbReference type="Gene3D" id="1.20.58.860">
    <property type="match status" value="1"/>
</dbReference>
<dbReference type="PANTHER" id="PTHR10589:SF16">
    <property type="entry name" value="UBIQUITIN CARBOXYL-TERMINAL HYDROLASE ISOZYME L5"/>
    <property type="match status" value="1"/>
</dbReference>
<evidence type="ECO:0000256" key="4">
    <source>
        <dbReference type="ARBA" id="ARBA00022670"/>
    </source>
</evidence>
<evidence type="ECO:0000256" key="5">
    <source>
        <dbReference type="ARBA" id="ARBA00022786"/>
    </source>
</evidence>
<dbReference type="PANTHER" id="PTHR10589">
    <property type="entry name" value="UBIQUITIN CARBOXYL-TERMINAL HYDROLASE"/>
    <property type="match status" value="1"/>
</dbReference>
<dbReference type="PROSITE" id="PS52049">
    <property type="entry name" value="ULD"/>
    <property type="match status" value="1"/>
</dbReference>